<protein>
    <submittedName>
        <fullName evidence="1">Uncharacterized protein</fullName>
    </submittedName>
</protein>
<reference evidence="1" key="1">
    <citation type="submission" date="2014-11" db="EMBL/GenBank/DDBJ databases">
        <authorList>
            <person name="Otto D Thomas"/>
            <person name="Naeem Raeece"/>
        </authorList>
    </citation>
    <scope>NUCLEOTIDE SEQUENCE</scope>
</reference>
<accession>A0A0G4FVG2</accession>
<dbReference type="EMBL" id="CDMZ01000670">
    <property type="protein sequence ID" value="CEM19207.1"/>
    <property type="molecule type" value="Genomic_DNA"/>
</dbReference>
<organism evidence="1">
    <name type="scientific">Chromera velia CCMP2878</name>
    <dbReference type="NCBI Taxonomy" id="1169474"/>
    <lineage>
        <taxon>Eukaryota</taxon>
        <taxon>Sar</taxon>
        <taxon>Alveolata</taxon>
        <taxon>Colpodellida</taxon>
        <taxon>Chromeraceae</taxon>
        <taxon>Chromera</taxon>
    </lineage>
</organism>
<dbReference type="AlphaFoldDB" id="A0A0G4FVG2"/>
<proteinExistence type="predicted"/>
<sequence length="206" mass="22169">MSLSVTTPTLPSSPDRAVEAQTAGIEGTLTRLHSNSCPPHERILEMTTPNSLQVLPDPEIRVHPEQPSGHFLADMLPDAELLSEGGDLPQHAVPHRSRDVIFIGQFAVFGTIVVLAMEGGGPLMEGFTTGILTGGRMVYNDGEAAAACVSFSTFEGAYKALWFLHGHYAKDVDGVRKLMTVNVREGDEEHAPGAIQALNAWIKEDV</sequence>
<name>A0A0G4FVG2_9ALVE</name>
<evidence type="ECO:0000313" key="1">
    <source>
        <dbReference type="EMBL" id="CEM19207.1"/>
    </source>
</evidence>
<gene>
    <name evidence="1" type="ORF">Cvel_18992</name>
</gene>
<dbReference type="VEuPathDB" id="CryptoDB:Cvel_18992"/>